<dbReference type="GeneID" id="54284976"/>
<name>A0A6A5XZT4_9PLEO</name>
<sequence>MSAMKPFDRYVDHQTLALSSHAIMGCCGPSLRPFRNVNSPFSRIIKTIIRTMTVQIGSFGSEASSHSAYAAFLAILLKAQAAPRTWNFSKRLWSSSSSDSHCSLQAAMLSG</sequence>
<dbReference type="EMBL" id="ML978068">
    <property type="protein sequence ID" value="KAF2017804.1"/>
    <property type="molecule type" value="Genomic_DNA"/>
</dbReference>
<evidence type="ECO:0000313" key="1">
    <source>
        <dbReference type="EMBL" id="KAF2017804.1"/>
    </source>
</evidence>
<accession>A0A6A5XZT4</accession>
<dbReference type="RefSeq" id="XP_033386143.1">
    <property type="nucleotide sequence ID" value="XM_033527579.1"/>
</dbReference>
<dbReference type="AlphaFoldDB" id="A0A6A5XZT4"/>
<keyword evidence="2" id="KW-1185">Reference proteome</keyword>
<dbReference type="Proteomes" id="UP000799778">
    <property type="component" value="Unassembled WGS sequence"/>
</dbReference>
<dbReference type="PROSITE" id="PS51257">
    <property type="entry name" value="PROKAR_LIPOPROTEIN"/>
    <property type="match status" value="1"/>
</dbReference>
<evidence type="ECO:0000313" key="2">
    <source>
        <dbReference type="Proteomes" id="UP000799778"/>
    </source>
</evidence>
<gene>
    <name evidence="1" type="ORF">BU24DRAFT_420860</name>
</gene>
<reference evidence="1" key="1">
    <citation type="journal article" date="2020" name="Stud. Mycol.">
        <title>101 Dothideomycetes genomes: a test case for predicting lifestyles and emergence of pathogens.</title>
        <authorList>
            <person name="Haridas S."/>
            <person name="Albert R."/>
            <person name="Binder M."/>
            <person name="Bloem J."/>
            <person name="Labutti K."/>
            <person name="Salamov A."/>
            <person name="Andreopoulos B."/>
            <person name="Baker S."/>
            <person name="Barry K."/>
            <person name="Bills G."/>
            <person name="Bluhm B."/>
            <person name="Cannon C."/>
            <person name="Castanera R."/>
            <person name="Culley D."/>
            <person name="Daum C."/>
            <person name="Ezra D."/>
            <person name="Gonzalez J."/>
            <person name="Henrissat B."/>
            <person name="Kuo A."/>
            <person name="Liang C."/>
            <person name="Lipzen A."/>
            <person name="Lutzoni F."/>
            <person name="Magnuson J."/>
            <person name="Mondo S."/>
            <person name="Nolan M."/>
            <person name="Ohm R."/>
            <person name="Pangilinan J."/>
            <person name="Park H.-J."/>
            <person name="Ramirez L."/>
            <person name="Alfaro M."/>
            <person name="Sun H."/>
            <person name="Tritt A."/>
            <person name="Yoshinaga Y."/>
            <person name="Zwiers L.-H."/>
            <person name="Turgeon B."/>
            <person name="Goodwin S."/>
            <person name="Spatafora J."/>
            <person name="Crous P."/>
            <person name="Grigoriev I."/>
        </authorList>
    </citation>
    <scope>NUCLEOTIDE SEQUENCE</scope>
    <source>
        <strain evidence="1">CBS 175.79</strain>
    </source>
</reference>
<protein>
    <submittedName>
        <fullName evidence="1">Uncharacterized protein</fullName>
    </submittedName>
</protein>
<organism evidence="1 2">
    <name type="scientific">Aaosphaeria arxii CBS 175.79</name>
    <dbReference type="NCBI Taxonomy" id="1450172"/>
    <lineage>
        <taxon>Eukaryota</taxon>
        <taxon>Fungi</taxon>
        <taxon>Dikarya</taxon>
        <taxon>Ascomycota</taxon>
        <taxon>Pezizomycotina</taxon>
        <taxon>Dothideomycetes</taxon>
        <taxon>Pleosporomycetidae</taxon>
        <taxon>Pleosporales</taxon>
        <taxon>Pleosporales incertae sedis</taxon>
        <taxon>Aaosphaeria</taxon>
    </lineage>
</organism>
<proteinExistence type="predicted"/>